<feature type="compositionally biased region" description="Low complexity" evidence="1">
    <location>
        <begin position="209"/>
        <end position="239"/>
    </location>
</feature>
<reference evidence="2 3" key="1">
    <citation type="journal article" date="2018" name="Nat. Ecol. Evol.">
        <title>Pezizomycetes genomes reveal the molecular basis of ectomycorrhizal truffle lifestyle.</title>
        <authorList>
            <person name="Murat C."/>
            <person name="Payen T."/>
            <person name="Noel B."/>
            <person name="Kuo A."/>
            <person name="Morin E."/>
            <person name="Chen J."/>
            <person name="Kohler A."/>
            <person name="Krizsan K."/>
            <person name="Balestrini R."/>
            <person name="Da Silva C."/>
            <person name="Montanini B."/>
            <person name="Hainaut M."/>
            <person name="Levati E."/>
            <person name="Barry K.W."/>
            <person name="Belfiori B."/>
            <person name="Cichocki N."/>
            <person name="Clum A."/>
            <person name="Dockter R.B."/>
            <person name="Fauchery L."/>
            <person name="Guy J."/>
            <person name="Iotti M."/>
            <person name="Le Tacon F."/>
            <person name="Lindquist E.A."/>
            <person name="Lipzen A."/>
            <person name="Malagnac F."/>
            <person name="Mello A."/>
            <person name="Molinier V."/>
            <person name="Miyauchi S."/>
            <person name="Poulain J."/>
            <person name="Riccioni C."/>
            <person name="Rubini A."/>
            <person name="Sitrit Y."/>
            <person name="Splivallo R."/>
            <person name="Traeger S."/>
            <person name="Wang M."/>
            <person name="Zifcakova L."/>
            <person name="Wipf D."/>
            <person name="Zambonelli A."/>
            <person name="Paolocci F."/>
            <person name="Nowrousian M."/>
            <person name="Ottonello S."/>
            <person name="Baldrian P."/>
            <person name="Spatafora J.W."/>
            <person name="Henrissat B."/>
            <person name="Nagy L.G."/>
            <person name="Aury J.M."/>
            <person name="Wincker P."/>
            <person name="Grigoriev I.V."/>
            <person name="Bonfante P."/>
            <person name="Martin F.M."/>
        </authorList>
    </citation>
    <scope>NUCLEOTIDE SEQUENCE [LARGE SCALE GENOMIC DNA]</scope>
    <source>
        <strain evidence="2 3">RN42</strain>
    </source>
</reference>
<feature type="region of interest" description="Disordered" evidence="1">
    <location>
        <begin position="189"/>
        <end position="252"/>
    </location>
</feature>
<dbReference type="EMBL" id="ML119810">
    <property type="protein sequence ID" value="RPA73822.1"/>
    <property type="molecule type" value="Genomic_DNA"/>
</dbReference>
<accession>A0A3N4HIQ4</accession>
<organism evidence="2 3">
    <name type="scientific">Ascobolus immersus RN42</name>
    <dbReference type="NCBI Taxonomy" id="1160509"/>
    <lineage>
        <taxon>Eukaryota</taxon>
        <taxon>Fungi</taxon>
        <taxon>Dikarya</taxon>
        <taxon>Ascomycota</taxon>
        <taxon>Pezizomycotina</taxon>
        <taxon>Pezizomycetes</taxon>
        <taxon>Pezizales</taxon>
        <taxon>Ascobolaceae</taxon>
        <taxon>Ascobolus</taxon>
    </lineage>
</organism>
<feature type="non-terminal residue" evidence="2">
    <location>
        <position position="252"/>
    </location>
</feature>
<evidence type="ECO:0000256" key="1">
    <source>
        <dbReference type="SAM" id="MobiDB-lite"/>
    </source>
</evidence>
<evidence type="ECO:0000313" key="3">
    <source>
        <dbReference type="Proteomes" id="UP000275078"/>
    </source>
</evidence>
<feature type="compositionally biased region" description="Polar residues" evidence="1">
    <location>
        <begin position="194"/>
        <end position="208"/>
    </location>
</feature>
<evidence type="ECO:0000313" key="2">
    <source>
        <dbReference type="EMBL" id="RPA73822.1"/>
    </source>
</evidence>
<dbReference type="Proteomes" id="UP000275078">
    <property type="component" value="Unassembled WGS sequence"/>
</dbReference>
<proteinExistence type="predicted"/>
<keyword evidence="3" id="KW-1185">Reference proteome</keyword>
<feature type="compositionally biased region" description="Low complexity" evidence="1">
    <location>
        <begin position="10"/>
        <end position="52"/>
    </location>
</feature>
<gene>
    <name evidence="2" type="ORF">BJ508DRAFT_380912</name>
</gene>
<feature type="region of interest" description="Disordered" evidence="1">
    <location>
        <begin position="1"/>
        <end position="52"/>
    </location>
</feature>
<dbReference type="AlphaFoldDB" id="A0A3N4HIQ4"/>
<sequence length="252" mass="27690">MSRKPKSSEPSQSQPTQPQQQQTPQQTQTQQQQSPQQQRLEQQVKQLQQQQQASVAAQRQQTQHLLQQHHAQAAELQGTFATGGLRKAQGQAMAGTPGLQRGSTMGSIPFAPGAPDMLYNSPDFKLLEERVVDQIRAVIHESELRTCRKFFEWIEWSNQQQAGAIEALRQELNLPYGNGTAEEAEAFAEAVHGGSQQSQETPEASQVFQATQPGTQATPTATPTSAARTAPTSASRLRTPSNRGRRTAPWTS</sequence>
<feature type="region of interest" description="Disordered" evidence="1">
    <location>
        <begin position="87"/>
        <end position="108"/>
    </location>
</feature>
<protein>
    <submittedName>
        <fullName evidence="2">Uncharacterized protein</fullName>
    </submittedName>
</protein>
<name>A0A3N4HIQ4_ASCIM</name>